<organism evidence="1 2">
    <name type="scientific">Bradyrhizobium arachidis</name>
    <dbReference type="NCBI Taxonomy" id="858423"/>
    <lineage>
        <taxon>Bacteria</taxon>
        <taxon>Pseudomonadati</taxon>
        <taxon>Pseudomonadota</taxon>
        <taxon>Alphaproteobacteria</taxon>
        <taxon>Hyphomicrobiales</taxon>
        <taxon>Nitrobacteraceae</taxon>
        <taxon>Bradyrhizobium</taxon>
    </lineage>
</organism>
<evidence type="ECO:0000313" key="1">
    <source>
        <dbReference type="EMBL" id="QOZ66595.1"/>
    </source>
</evidence>
<proteinExistence type="predicted"/>
<sequence>MFAAQPTNGSPTFLSYPTIGDVFGPAVAPTLSPIAAKRLNLLALAPRALKGSNDPTTDTPRLPGPNSATSINAGVRQAGFAGLLIDQSGQPIFYAIHMNQTFADFVRSKQLTTKAAVENADPNLELPKGAVELKSAWRVVPKGNVPENYITVEASVPTLKRKGELLEVDESAPLRSETVALLALHVVFIPEGHPEFVWATFEHVDANGTRDLAPAAASQPSPDNGLPGGVDGPVKAQDFVLYKGGTLASAANQFLTDAIMASSFDERHRTFLSGGKPLQTSIYRMFPGSKSVGAGMDEDEDIVDLNKSMTSLFAQNAPNDPRRNYRLVGAIWMDKPERFAPGMKIENPAGMTTDDPAAIVAGEDGLSSMAMESFTQNSFVNCFSCHDTRVVKDLNGNVVLKAKKLNVSHIFSKFVIDSK</sequence>
<dbReference type="KEGG" id="barh:WN72_09575"/>
<protein>
    <submittedName>
        <fullName evidence="1">Uncharacterized protein</fullName>
    </submittedName>
</protein>
<gene>
    <name evidence="1" type="ORF">WN72_09575</name>
</gene>
<accession>A0AAE7TFJ9</accession>
<name>A0AAE7TFJ9_9BRAD</name>
<dbReference type="AlphaFoldDB" id="A0AAE7TFJ9"/>
<reference evidence="1 2" key="1">
    <citation type="submission" date="2018-06" db="EMBL/GenBank/DDBJ databases">
        <title>Comparative genomics of Bradyrhizobium nodulating Arachidis hypogaea.</title>
        <authorList>
            <person name="Li Y."/>
        </authorList>
    </citation>
    <scope>NUCLEOTIDE SEQUENCE [LARGE SCALE GENOMIC DNA]</scope>
    <source>
        <strain evidence="1 2">CCBAU 051107</strain>
    </source>
</reference>
<dbReference type="Proteomes" id="UP000594015">
    <property type="component" value="Chromosome"/>
</dbReference>
<dbReference type="EMBL" id="CP030050">
    <property type="protein sequence ID" value="QOZ66595.1"/>
    <property type="molecule type" value="Genomic_DNA"/>
</dbReference>
<evidence type="ECO:0000313" key="2">
    <source>
        <dbReference type="Proteomes" id="UP000594015"/>
    </source>
</evidence>